<dbReference type="EMBL" id="JAACVF010000054">
    <property type="protein sequence ID" value="NCN64875.1"/>
    <property type="molecule type" value="Genomic_DNA"/>
</dbReference>
<evidence type="ECO:0000256" key="5">
    <source>
        <dbReference type="SAM" id="Phobius"/>
    </source>
</evidence>
<evidence type="ECO:0000256" key="3">
    <source>
        <dbReference type="ARBA" id="ARBA00022989"/>
    </source>
</evidence>
<evidence type="ECO:0000313" key="6">
    <source>
        <dbReference type="EMBL" id="NCN64875.1"/>
    </source>
</evidence>
<comment type="subcellular location">
    <subcellularLocation>
        <location evidence="1">Membrane</location>
        <topology evidence="1">Multi-pass membrane protein</topology>
    </subcellularLocation>
</comment>
<comment type="caution">
    <text evidence="7">The sequence shown here is derived from an EMBL/GenBank/DDBJ whole genome shotgun (WGS) entry which is preliminary data.</text>
</comment>
<evidence type="ECO:0000256" key="4">
    <source>
        <dbReference type="ARBA" id="ARBA00023136"/>
    </source>
</evidence>
<protein>
    <recommendedName>
        <fullName evidence="9">MtN3 and saliva related transmembrane protein</fullName>
    </recommendedName>
</protein>
<reference evidence="7" key="1">
    <citation type="submission" date="2019-11" db="EMBL/GenBank/DDBJ databases">
        <title>Lipid analysis of CO2-rich subsurface aquifers suggests an autotrophy-based deep biosphere with lysolipids enriched in CPR bacteria.</title>
        <authorList>
            <person name="Probst A.J."/>
            <person name="Elling F.J."/>
            <person name="Castelle C.J."/>
            <person name="Zhu Q."/>
            <person name="Elvert M."/>
            <person name="Birarda G."/>
            <person name="Holman H.-Y."/>
            <person name="Lane K.R."/>
            <person name="Ladd B."/>
            <person name="Ryan M.C."/>
            <person name="Woyke T."/>
            <person name="Hinrichs K.-U."/>
            <person name="Banfield J.F."/>
        </authorList>
    </citation>
    <scope>NUCLEOTIDE SEQUENCE</scope>
    <source>
        <strain evidence="6">CG_2015-01_33_1645</strain>
        <strain evidence="7">CG_2015-04_33_537</strain>
    </source>
</reference>
<organism evidence="7 8">
    <name type="scientific">Candidatus Altarchaeum hamiconexum</name>
    <dbReference type="NCBI Taxonomy" id="1803513"/>
    <lineage>
        <taxon>Archaea</taxon>
        <taxon>Candidatus Altarchaeota</taxon>
        <taxon>Candidatus Altiarchaeia</taxon>
        <taxon>Candidatus Altarchaeales</taxon>
        <taxon>Candidatus Altarchaeaceae</taxon>
        <taxon>Candidatus Altarchaeum</taxon>
    </lineage>
</organism>
<feature type="transmembrane region" description="Helical" evidence="5">
    <location>
        <begin position="36"/>
        <end position="56"/>
    </location>
</feature>
<accession>A0A8J7Z3T6</accession>
<evidence type="ECO:0000256" key="1">
    <source>
        <dbReference type="ARBA" id="ARBA00004141"/>
    </source>
</evidence>
<dbReference type="InterPro" id="IPR006603">
    <property type="entry name" value="PQ-loop_rpt"/>
</dbReference>
<keyword evidence="2 5" id="KW-0812">Transmembrane</keyword>
<evidence type="ECO:0000256" key="2">
    <source>
        <dbReference type="ARBA" id="ARBA00022692"/>
    </source>
</evidence>
<dbReference type="Pfam" id="PF04193">
    <property type="entry name" value="PQ-loop"/>
    <property type="match status" value="1"/>
</dbReference>
<proteinExistence type="predicted"/>
<dbReference type="GO" id="GO:0016020">
    <property type="term" value="C:membrane"/>
    <property type="evidence" value="ECO:0007669"/>
    <property type="project" value="UniProtKB-SubCell"/>
</dbReference>
<dbReference type="Gene3D" id="1.20.1280.290">
    <property type="match status" value="1"/>
</dbReference>
<dbReference type="EMBL" id="JAACQH010000065">
    <property type="protein sequence ID" value="NCS91470.1"/>
    <property type="molecule type" value="Genomic_DNA"/>
</dbReference>
<dbReference type="AlphaFoldDB" id="A0A8J7Z3T6"/>
<sequence>MDFISMLGISAGIITLSGFIPQIYKGWRAKRLDGLSYLMLGFLCTGMFLWIIYGFFRNDIVIILVNFTGVLLNIILLLMKFHYGKISRTKFHRGL</sequence>
<keyword evidence="4 5" id="KW-0472">Membrane</keyword>
<evidence type="ECO:0008006" key="9">
    <source>
        <dbReference type="Google" id="ProtNLM"/>
    </source>
</evidence>
<keyword evidence="3 5" id="KW-1133">Transmembrane helix</keyword>
<dbReference type="Proteomes" id="UP000768163">
    <property type="component" value="Unassembled WGS sequence"/>
</dbReference>
<gene>
    <name evidence="7" type="ORF">GW779_03540</name>
    <name evidence="6" type="ORF">GW910_02200</name>
</gene>
<evidence type="ECO:0000313" key="8">
    <source>
        <dbReference type="Proteomes" id="UP000738826"/>
    </source>
</evidence>
<feature type="transmembrane region" description="Helical" evidence="5">
    <location>
        <begin position="6"/>
        <end position="24"/>
    </location>
</feature>
<feature type="transmembrane region" description="Helical" evidence="5">
    <location>
        <begin position="62"/>
        <end position="83"/>
    </location>
</feature>
<name>A0A8J7Z3T6_9ARCH</name>
<evidence type="ECO:0000313" key="7">
    <source>
        <dbReference type="EMBL" id="NCS91470.1"/>
    </source>
</evidence>
<dbReference type="Proteomes" id="UP000738826">
    <property type="component" value="Unassembled WGS sequence"/>
</dbReference>